<feature type="compositionally biased region" description="Pro residues" evidence="1">
    <location>
        <begin position="55"/>
        <end position="66"/>
    </location>
</feature>
<dbReference type="AlphaFoldDB" id="A0A5B0S708"/>
<dbReference type="Proteomes" id="UP000325313">
    <property type="component" value="Unassembled WGS sequence"/>
</dbReference>
<comment type="caution">
    <text evidence="2">The sequence shown here is derived from an EMBL/GenBank/DDBJ whole genome shotgun (WGS) entry which is preliminary data.</text>
</comment>
<name>A0A5B0S708_PUCGR</name>
<reference evidence="2 3" key="1">
    <citation type="submission" date="2019-05" db="EMBL/GenBank/DDBJ databases">
        <title>Emergence of the Ug99 lineage of the wheat stem rust pathogen through somatic hybridization.</title>
        <authorList>
            <person name="Li F."/>
            <person name="Upadhyaya N.M."/>
            <person name="Sperschneider J."/>
            <person name="Matny O."/>
            <person name="Nguyen-Phuc H."/>
            <person name="Mago R."/>
            <person name="Raley C."/>
            <person name="Miller M.E."/>
            <person name="Silverstein K.A.T."/>
            <person name="Henningsen E."/>
            <person name="Hirsch C.D."/>
            <person name="Visser B."/>
            <person name="Pretorius Z.A."/>
            <person name="Steffenson B.J."/>
            <person name="Schwessinger B."/>
            <person name="Dodds P.N."/>
            <person name="Figueroa M."/>
        </authorList>
    </citation>
    <scope>NUCLEOTIDE SEQUENCE [LARGE SCALE GENOMIC DNA]</scope>
    <source>
        <strain evidence="2 3">Ug99</strain>
    </source>
</reference>
<sequence length="188" mass="20454">MDESGRRPNCLGSVHGQIRHSMLVDNGPRPRGLCGKQKTSTLIKAKIYIKGPIGAPPSVPHPPAPTHPKHIHPQPANQPITNTHLPTKHHSIHHELPRLRRLLPGRPPLNTRHANSKCFVGCYNYGLNNNLWGVGNSYLSTIPYLYGYPLYGGLFLNTNIGYGAGLGAGLGILKKDASQPAKHLKNSA</sequence>
<gene>
    <name evidence="2" type="ORF">PGTUg99_011253</name>
</gene>
<protein>
    <submittedName>
        <fullName evidence="2">Uncharacterized protein</fullName>
    </submittedName>
</protein>
<evidence type="ECO:0000313" key="2">
    <source>
        <dbReference type="EMBL" id="KAA1132404.1"/>
    </source>
</evidence>
<evidence type="ECO:0000256" key="1">
    <source>
        <dbReference type="SAM" id="MobiDB-lite"/>
    </source>
</evidence>
<evidence type="ECO:0000313" key="3">
    <source>
        <dbReference type="Proteomes" id="UP000325313"/>
    </source>
</evidence>
<organism evidence="2 3">
    <name type="scientific">Puccinia graminis f. sp. tritici</name>
    <dbReference type="NCBI Taxonomy" id="56615"/>
    <lineage>
        <taxon>Eukaryota</taxon>
        <taxon>Fungi</taxon>
        <taxon>Dikarya</taxon>
        <taxon>Basidiomycota</taxon>
        <taxon>Pucciniomycotina</taxon>
        <taxon>Pucciniomycetes</taxon>
        <taxon>Pucciniales</taxon>
        <taxon>Pucciniaceae</taxon>
        <taxon>Puccinia</taxon>
    </lineage>
</organism>
<proteinExistence type="predicted"/>
<feature type="region of interest" description="Disordered" evidence="1">
    <location>
        <begin position="55"/>
        <end position="76"/>
    </location>
</feature>
<dbReference type="EMBL" id="VDEP01000081">
    <property type="protein sequence ID" value="KAA1132404.1"/>
    <property type="molecule type" value="Genomic_DNA"/>
</dbReference>
<accession>A0A5B0S708</accession>